<dbReference type="InterPro" id="IPR001647">
    <property type="entry name" value="HTH_TetR"/>
</dbReference>
<keyword evidence="2 3" id="KW-0238">DNA-binding</keyword>
<dbReference type="SUPFAM" id="SSF46689">
    <property type="entry name" value="Homeodomain-like"/>
    <property type="match status" value="1"/>
</dbReference>
<keyword evidence="6" id="KW-1185">Reference proteome</keyword>
<dbReference type="Proteomes" id="UP000180057">
    <property type="component" value="Unassembled WGS sequence"/>
</dbReference>
<dbReference type="InterPro" id="IPR009057">
    <property type="entry name" value="Homeodomain-like_sf"/>
</dbReference>
<dbReference type="RefSeq" id="WP_071390531.1">
    <property type="nucleotide sequence ID" value="NZ_MLQS01000024.1"/>
</dbReference>
<proteinExistence type="predicted"/>
<gene>
    <name evidence="5" type="ORF">BKP45_15120</name>
</gene>
<dbReference type="STRING" id="472963.BKP45_15120"/>
<evidence type="ECO:0000256" key="3">
    <source>
        <dbReference type="PROSITE-ProRule" id="PRU00335"/>
    </source>
</evidence>
<organism evidence="5 6">
    <name type="scientific">Anaerobacillus alkalidiazotrophicus</name>
    <dbReference type="NCBI Taxonomy" id="472963"/>
    <lineage>
        <taxon>Bacteria</taxon>
        <taxon>Bacillati</taxon>
        <taxon>Bacillota</taxon>
        <taxon>Bacilli</taxon>
        <taxon>Bacillales</taxon>
        <taxon>Bacillaceae</taxon>
        <taxon>Anaerobacillus</taxon>
    </lineage>
</organism>
<sequence length="194" mass="22186">MPQETREKIINAAINLMSLKGYSSTTTKEIAQFAGLSEMTLFRKFKNKQEILDAVIKTYTCAFHSEKLFTNNEVTYDLETDLANVSRTYQNFMSENKKVVLLAYKESGTHDEISETLTVNPRLMKKFLVDYLTEMEKRGKIIDTNIEVVVFSFMTMNLGYFSAQFISGKKVASVPLDAFIEHSVKVFARGLKKE</sequence>
<evidence type="ECO:0000256" key="1">
    <source>
        <dbReference type="ARBA" id="ARBA00022491"/>
    </source>
</evidence>
<dbReference type="PROSITE" id="PS50977">
    <property type="entry name" value="HTH_TETR_2"/>
    <property type="match status" value="1"/>
</dbReference>
<evidence type="ECO:0000313" key="6">
    <source>
        <dbReference type="Proteomes" id="UP000180057"/>
    </source>
</evidence>
<name>A0A1S2M291_9BACI</name>
<dbReference type="AlphaFoldDB" id="A0A1S2M291"/>
<accession>A0A1S2M291</accession>
<dbReference type="PANTHER" id="PTHR43479:SF11">
    <property type="entry name" value="ACREF_ENVCD OPERON REPRESSOR-RELATED"/>
    <property type="match status" value="1"/>
</dbReference>
<dbReference type="EMBL" id="MLQS01000024">
    <property type="protein sequence ID" value="OIJ18859.1"/>
    <property type="molecule type" value="Genomic_DNA"/>
</dbReference>
<feature type="DNA-binding region" description="H-T-H motif" evidence="3">
    <location>
        <begin position="26"/>
        <end position="45"/>
    </location>
</feature>
<comment type="caution">
    <text evidence="5">The sequence shown here is derived from an EMBL/GenBank/DDBJ whole genome shotgun (WGS) entry which is preliminary data.</text>
</comment>
<evidence type="ECO:0000313" key="5">
    <source>
        <dbReference type="EMBL" id="OIJ18859.1"/>
    </source>
</evidence>
<keyword evidence="1" id="KW-0678">Repressor</keyword>
<evidence type="ECO:0000256" key="2">
    <source>
        <dbReference type="ARBA" id="ARBA00023125"/>
    </source>
</evidence>
<dbReference type="InterPro" id="IPR050624">
    <property type="entry name" value="HTH-type_Tx_Regulator"/>
</dbReference>
<dbReference type="PRINTS" id="PR00455">
    <property type="entry name" value="HTHTETR"/>
</dbReference>
<dbReference type="GO" id="GO:0003677">
    <property type="term" value="F:DNA binding"/>
    <property type="evidence" value="ECO:0007669"/>
    <property type="project" value="UniProtKB-UniRule"/>
</dbReference>
<evidence type="ECO:0000259" key="4">
    <source>
        <dbReference type="PROSITE" id="PS50977"/>
    </source>
</evidence>
<dbReference type="Pfam" id="PF00440">
    <property type="entry name" value="TetR_N"/>
    <property type="match status" value="1"/>
</dbReference>
<feature type="domain" description="HTH tetR-type" evidence="4">
    <location>
        <begin position="3"/>
        <end position="63"/>
    </location>
</feature>
<protein>
    <recommendedName>
        <fullName evidence="4">HTH tetR-type domain-containing protein</fullName>
    </recommendedName>
</protein>
<dbReference type="Gene3D" id="1.10.357.10">
    <property type="entry name" value="Tetracycline Repressor, domain 2"/>
    <property type="match status" value="1"/>
</dbReference>
<dbReference type="PANTHER" id="PTHR43479">
    <property type="entry name" value="ACREF/ENVCD OPERON REPRESSOR-RELATED"/>
    <property type="match status" value="1"/>
</dbReference>
<reference evidence="5 6" key="1">
    <citation type="submission" date="2016-10" db="EMBL/GenBank/DDBJ databases">
        <title>Draft genome sequences of four alkaliphilic bacteria belonging to the Anaerobacillus genus.</title>
        <authorList>
            <person name="Bassil N.M."/>
            <person name="Lloyd J.R."/>
        </authorList>
    </citation>
    <scope>NUCLEOTIDE SEQUENCE [LARGE SCALE GENOMIC DNA]</scope>
    <source>
        <strain evidence="5 6">DSM 22531</strain>
    </source>
</reference>